<protein>
    <submittedName>
        <fullName evidence="1">Uncharacterized protein</fullName>
    </submittedName>
</protein>
<reference evidence="1" key="1">
    <citation type="submission" date="2017-07" db="EMBL/GenBank/DDBJ databases">
        <title>Taro Niue Genome Assembly and Annotation.</title>
        <authorList>
            <person name="Atibalentja N."/>
            <person name="Keating K."/>
            <person name="Fields C.J."/>
        </authorList>
    </citation>
    <scope>NUCLEOTIDE SEQUENCE</scope>
    <source>
        <strain evidence="1">Niue_2</strain>
        <tissue evidence="1">Leaf</tissue>
    </source>
</reference>
<dbReference type="AlphaFoldDB" id="A0A843V4P9"/>
<name>A0A843V4P9_COLES</name>
<feature type="non-terminal residue" evidence="1">
    <location>
        <position position="1"/>
    </location>
</feature>
<accession>A0A843V4P9</accession>
<dbReference type="Proteomes" id="UP000652761">
    <property type="component" value="Unassembled WGS sequence"/>
</dbReference>
<evidence type="ECO:0000313" key="2">
    <source>
        <dbReference type="Proteomes" id="UP000652761"/>
    </source>
</evidence>
<dbReference type="EMBL" id="NMUH01001088">
    <property type="protein sequence ID" value="MQL88770.1"/>
    <property type="molecule type" value="Genomic_DNA"/>
</dbReference>
<proteinExistence type="predicted"/>
<comment type="caution">
    <text evidence="1">The sequence shown here is derived from an EMBL/GenBank/DDBJ whole genome shotgun (WGS) entry which is preliminary data.</text>
</comment>
<organism evidence="1 2">
    <name type="scientific">Colocasia esculenta</name>
    <name type="common">Wild taro</name>
    <name type="synonym">Arum esculentum</name>
    <dbReference type="NCBI Taxonomy" id="4460"/>
    <lineage>
        <taxon>Eukaryota</taxon>
        <taxon>Viridiplantae</taxon>
        <taxon>Streptophyta</taxon>
        <taxon>Embryophyta</taxon>
        <taxon>Tracheophyta</taxon>
        <taxon>Spermatophyta</taxon>
        <taxon>Magnoliopsida</taxon>
        <taxon>Liliopsida</taxon>
        <taxon>Araceae</taxon>
        <taxon>Aroideae</taxon>
        <taxon>Colocasieae</taxon>
        <taxon>Colocasia</taxon>
    </lineage>
</organism>
<gene>
    <name evidence="1" type="ORF">Taro_021335</name>
</gene>
<evidence type="ECO:0000313" key="1">
    <source>
        <dbReference type="EMBL" id="MQL88770.1"/>
    </source>
</evidence>
<keyword evidence="2" id="KW-1185">Reference proteome</keyword>
<sequence>VNAYKRNIKIQVQKIKKNTSSGHVSTARKFLVDRYTHLTVCFRATLCQNREGLVRNPMFCPFPVGLWHGRYEHDDPIGRFDKAIATVPLSQSDRDRLVVAIYCPICQNPSRSLHAPVAI</sequence>